<comment type="caution">
    <text evidence="1">The sequence shown here is derived from an EMBL/GenBank/DDBJ whole genome shotgun (WGS) entry which is preliminary data.</text>
</comment>
<dbReference type="AlphaFoldDB" id="A0A4Z2E8R3"/>
<organism evidence="1 2">
    <name type="scientific">Liparis tanakae</name>
    <name type="common">Tanaka's snailfish</name>
    <dbReference type="NCBI Taxonomy" id="230148"/>
    <lineage>
        <taxon>Eukaryota</taxon>
        <taxon>Metazoa</taxon>
        <taxon>Chordata</taxon>
        <taxon>Craniata</taxon>
        <taxon>Vertebrata</taxon>
        <taxon>Euteleostomi</taxon>
        <taxon>Actinopterygii</taxon>
        <taxon>Neopterygii</taxon>
        <taxon>Teleostei</taxon>
        <taxon>Neoteleostei</taxon>
        <taxon>Acanthomorphata</taxon>
        <taxon>Eupercaria</taxon>
        <taxon>Perciformes</taxon>
        <taxon>Cottioidei</taxon>
        <taxon>Cottales</taxon>
        <taxon>Liparidae</taxon>
        <taxon>Liparis</taxon>
    </lineage>
</organism>
<dbReference type="OrthoDB" id="295078at2759"/>
<protein>
    <submittedName>
        <fullName evidence="1">Uncharacterized protein</fullName>
    </submittedName>
</protein>
<evidence type="ECO:0000313" key="2">
    <source>
        <dbReference type="Proteomes" id="UP000314294"/>
    </source>
</evidence>
<dbReference type="EMBL" id="SRLO01013951">
    <property type="protein sequence ID" value="TNN24914.1"/>
    <property type="molecule type" value="Genomic_DNA"/>
</dbReference>
<sequence>MMEEVSTIMAYDAQVMEQMSEEEILACLVGGDREVPPGGEQRSSGLQLSVSFFLSLSRSLSLSLSDPGHGGQYGRESS</sequence>
<proteinExistence type="predicted"/>
<reference evidence="1 2" key="1">
    <citation type="submission" date="2019-03" db="EMBL/GenBank/DDBJ databases">
        <title>First draft genome of Liparis tanakae, snailfish: a comprehensive survey of snailfish specific genes.</title>
        <authorList>
            <person name="Kim W."/>
            <person name="Song I."/>
            <person name="Jeong J.-H."/>
            <person name="Kim D."/>
            <person name="Kim S."/>
            <person name="Ryu S."/>
            <person name="Song J.Y."/>
            <person name="Lee S.K."/>
        </authorList>
    </citation>
    <scope>NUCLEOTIDE SEQUENCE [LARGE SCALE GENOMIC DNA]</scope>
    <source>
        <tissue evidence="1">Muscle</tissue>
    </source>
</reference>
<gene>
    <name evidence="1" type="ORF">EYF80_064960</name>
</gene>
<keyword evidence="2" id="KW-1185">Reference proteome</keyword>
<accession>A0A4Z2E8R3</accession>
<evidence type="ECO:0000313" key="1">
    <source>
        <dbReference type="EMBL" id="TNN24914.1"/>
    </source>
</evidence>
<dbReference type="Proteomes" id="UP000314294">
    <property type="component" value="Unassembled WGS sequence"/>
</dbReference>
<name>A0A4Z2E8R3_9TELE</name>